<accession>A0A086TJX3</accession>
<dbReference type="AlphaFoldDB" id="A0A086TJX3"/>
<gene>
    <name evidence="1" type="ORF">MVEG_11888</name>
</gene>
<dbReference type="EMBL" id="KN042433">
    <property type="protein sequence ID" value="KFH62250.1"/>
    <property type="molecule type" value="Genomic_DNA"/>
</dbReference>
<reference evidence="1 2" key="1">
    <citation type="submission" date="2011-02" db="EMBL/GenBank/DDBJ databases">
        <title>The Genome Sequence of Mortierella verticillata NRRL 6337.</title>
        <authorList>
            <consortium name="The Broad Institute Genome Sequencing Platform"/>
            <person name="Russ C."/>
            <person name="Cuomo C."/>
            <person name="Burger G."/>
            <person name="Gray M.W."/>
            <person name="Holland P.W.H."/>
            <person name="King N."/>
            <person name="Lang F.B.F."/>
            <person name="Roger A.J."/>
            <person name="Ruiz-Trillo I."/>
            <person name="Young S.K."/>
            <person name="Zeng Q."/>
            <person name="Gargeya S."/>
            <person name="Alvarado L."/>
            <person name="Berlin A."/>
            <person name="Chapman S.B."/>
            <person name="Chen Z."/>
            <person name="Freedman E."/>
            <person name="Gellesch M."/>
            <person name="Goldberg J."/>
            <person name="Griggs A."/>
            <person name="Gujja S."/>
            <person name="Heilman E."/>
            <person name="Heiman D."/>
            <person name="Howarth C."/>
            <person name="Mehta T."/>
            <person name="Neiman D."/>
            <person name="Pearson M."/>
            <person name="Roberts A."/>
            <person name="Saif S."/>
            <person name="Shea T."/>
            <person name="Shenoy N."/>
            <person name="Sisk P."/>
            <person name="Stolte C."/>
            <person name="Sykes S."/>
            <person name="White J."/>
            <person name="Yandava C."/>
            <person name="Haas B."/>
            <person name="Nusbaum C."/>
            <person name="Birren B."/>
        </authorList>
    </citation>
    <scope>NUCLEOTIDE SEQUENCE [LARGE SCALE GENOMIC DNA]</scope>
    <source>
        <strain evidence="1 2">NRRL 6337</strain>
    </source>
</reference>
<protein>
    <submittedName>
        <fullName evidence="1">Uncharacterized protein</fullName>
    </submittedName>
</protein>
<evidence type="ECO:0000313" key="1">
    <source>
        <dbReference type="EMBL" id="KFH62250.1"/>
    </source>
</evidence>
<organism evidence="1 2">
    <name type="scientific">Podila verticillata NRRL 6337</name>
    <dbReference type="NCBI Taxonomy" id="1069443"/>
    <lineage>
        <taxon>Eukaryota</taxon>
        <taxon>Fungi</taxon>
        <taxon>Fungi incertae sedis</taxon>
        <taxon>Mucoromycota</taxon>
        <taxon>Mortierellomycotina</taxon>
        <taxon>Mortierellomycetes</taxon>
        <taxon>Mortierellales</taxon>
        <taxon>Mortierellaceae</taxon>
        <taxon>Podila</taxon>
    </lineage>
</organism>
<name>A0A086TJX3_9FUNG</name>
<keyword evidence="2" id="KW-1185">Reference proteome</keyword>
<dbReference type="Proteomes" id="UP000243308">
    <property type="component" value="Unassembled WGS sequence"/>
</dbReference>
<sequence>MISASMNLCPSCQMISQVPEKDDKVIDFEFQLIWSLICLGHQLKSLLDAKMACSWGIMALDQDLTLDLLISWDDNPSFMEQDAIN</sequence>
<evidence type="ECO:0000313" key="2">
    <source>
        <dbReference type="Proteomes" id="UP000243308"/>
    </source>
</evidence>
<proteinExistence type="predicted"/>